<name>A0A520M9K0_9GAMM</name>
<reference evidence="2 3" key="1">
    <citation type="submission" date="2019-02" db="EMBL/GenBank/DDBJ databases">
        <title>Prokaryotic population dynamics and viral predation in marine succession experiment using metagenomics: the confinement effect.</title>
        <authorList>
            <person name="Haro-Moreno J.M."/>
            <person name="Rodriguez-Valera F."/>
            <person name="Lopez-Perez M."/>
        </authorList>
    </citation>
    <scope>NUCLEOTIDE SEQUENCE [LARGE SCALE GENOMIC DNA]</scope>
    <source>
        <strain evidence="2">MED-G170</strain>
    </source>
</reference>
<dbReference type="SUPFAM" id="SSF50952">
    <property type="entry name" value="Soluble quinoprotein glucose dehydrogenase"/>
    <property type="match status" value="1"/>
</dbReference>
<dbReference type="EMBL" id="SHBP01000034">
    <property type="protein sequence ID" value="RZO17861.1"/>
    <property type="molecule type" value="Genomic_DNA"/>
</dbReference>
<gene>
    <name evidence="2" type="ORF">EVB03_10210</name>
</gene>
<dbReference type="InterPro" id="IPR011042">
    <property type="entry name" value="6-blade_b-propeller_TolB-like"/>
</dbReference>
<evidence type="ECO:0000313" key="3">
    <source>
        <dbReference type="Proteomes" id="UP000315889"/>
    </source>
</evidence>
<dbReference type="AlphaFoldDB" id="A0A520M9K0"/>
<comment type="caution">
    <text evidence="2">The sequence shown here is derived from an EMBL/GenBank/DDBJ whole genome shotgun (WGS) entry which is preliminary data.</text>
</comment>
<dbReference type="PANTHER" id="PTHR19328:SF75">
    <property type="entry name" value="ALDOSE SUGAR DEHYDROGENASE YLII"/>
    <property type="match status" value="1"/>
</dbReference>
<protein>
    <submittedName>
        <fullName evidence="2">PQQ-dependent sugar dehydrogenase</fullName>
    </submittedName>
</protein>
<evidence type="ECO:0000313" key="2">
    <source>
        <dbReference type="EMBL" id="RZO17861.1"/>
    </source>
</evidence>
<dbReference type="InterPro" id="IPR011041">
    <property type="entry name" value="Quinoprot_gluc/sorb_DH_b-prop"/>
</dbReference>
<sequence>MKSLNLGSFLIGLFLHSTLIFSNEVAYKTEVVVEGLDNPWSIAFVSENQWLVTERSGDLRTVKDGILQSDPVAGVPEVLFAGQGGLSEVLLHPKFSENRLVYLSFSESDSVETKLNRLTVVRGRLEGNSLVDIKTIFGSHPLRKTAAHYGARMKFMADGTLLITSGDGFNYREKAQFLDNHFGKIVRVNDDGSIPADNPFLNTPGALPEIWSYGHRNLQGLVIADDGTVFEHEHGPKGGDELNVVEPGKNYGWPAITYGVDYSGAIISPFTDQPGMEQPIQYWVPSIAPSGMTLYRGDMFPMWKGDLFIAALVPGDVRRIELDGEKTINETIMFNEFGRIRDVASAPDGSLILATDGENGKLIRVSAVK</sequence>
<proteinExistence type="predicted"/>
<organism evidence="2 3">
    <name type="scientific">SAR92 clade bacterium</name>
    <dbReference type="NCBI Taxonomy" id="2315479"/>
    <lineage>
        <taxon>Bacteria</taxon>
        <taxon>Pseudomonadati</taxon>
        <taxon>Pseudomonadota</taxon>
        <taxon>Gammaproteobacteria</taxon>
        <taxon>Cellvibrionales</taxon>
        <taxon>Porticoccaceae</taxon>
        <taxon>SAR92 clade</taxon>
    </lineage>
</organism>
<feature type="domain" description="Glucose/Sorbosone dehydrogenase" evidence="1">
    <location>
        <begin position="36"/>
        <end position="364"/>
    </location>
</feature>
<dbReference type="Gene3D" id="2.120.10.30">
    <property type="entry name" value="TolB, C-terminal domain"/>
    <property type="match status" value="1"/>
</dbReference>
<dbReference type="Pfam" id="PF07995">
    <property type="entry name" value="GSDH"/>
    <property type="match status" value="1"/>
</dbReference>
<evidence type="ECO:0000259" key="1">
    <source>
        <dbReference type="Pfam" id="PF07995"/>
    </source>
</evidence>
<accession>A0A520M9K0</accession>
<dbReference type="PANTHER" id="PTHR19328">
    <property type="entry name" value="HEDGEHOG-INTERACTING PROTEIN"/>
    <property type="match status" value="1"/>
</dbReference>
<dbReference type="Proteomes" id="UP000315889">
    <property type="component" value="Unassembled WGS sequence"/>
</dbReference>
<dbReference type="InterPro" id="IPR012938">
    <property type="entry name" value="Glc/Sorbosone_DH"/>
</dbReference>